<evidence type="ECO:0000313" key="5">
    <source>
        <dbReference type="EMBL" id="MTD57015.1"/>
    </source>
</evidence>
<dbReference type="GO" id="GO:0004794">
    <property type="term" value="F:threonine deaminase activity"/>
    <property type="evidence" value="ECO:0007669"/>
    <property type="project" value="TreeGrafter"/>
</dbReference>
<gene>
    <name evidence="5" type="ORF">GKO32_24010</name>
</gene>
<dbReference type="SUPFAM" id="SSF53686">
    <property type="entry name" value="Tryptophan synthase beta subunit-like PLP-dependent enzymes"/>
    <property type="match status" value="1"/>
</dbReference>
<keyword evidence="6" id="KW-1185">Reference proteome</keyword>
<keyword evidence="2" id="KW-0663">Pyridoxal phosphate</keyword>
<protein>
    <submittedName>
        <fullName evidence="5">Pyridoxal-phosphate dependent enzyme</fullName>
    </submittedName>
</protein>
<sequence length="317" mass="32144">MSGPVRAVRVPTTADLEAAWKVISGHLPPTPLNTAYTGGPPIALKLESLQPTGSFKVRGALNALATVPRDVPVVTASSGNHGLGMAFAAGLTGRPVTVVVSRNASPAKVSALRAAGIDLVRFGDSFDDAEAYALMLAEDGAYYVSTYNDPYVIAGQATIGYELDGELAGDVTVLCGVGGGGLAAGLGLWRSTRPNARVVAVEPEASTAMSAAVRAGHQVTVEVGETLADGIAGNIEPGSVTIDLVRRHVDDLVTVSETEIREAVRYLAATRGVIAEGSGAVGVAALLAGKVAARGTQVAVVTGRNIALPTLTEVLAG</sequence>
<keyword evidence="3" id="KW-0456">Lyase</keyword>
<reference evidence="5 6" key="1">
    <citation type="submission" date="2019-11" db="EMBL/GenBank/DDBJ databases">
        <title>Draft genome of Amycolatopsis RM579.</title>
        <authorList>
            <person name="Duangmal K."/>
            <person name="Mingma R."/>
        </authorList>
    </citation>
    <scope>NUCLEOTIDE SEQUENCE [LARGE SCALE GENOMIC DNA]</scope>
    <source>
        <strain evidence="5 6">RM579</strain>
    </source>
</reference>
<name>A0A6N7YVC2_9PSEU</name>
<dbReference type="Pfam" id="PF00291">
    <property type="entry name" value="PALP"/>
    <property type="match status" value="1"/>
</dbReference>
<dbReference type="PANTHER" id="PTHR48078">
    <property type="entry name" value="THREONINE DEHYDRATASE, MITOCHONDRIAL-RELATED"/>
    <property type="match status" value="1"/>
</dbReference>
<dbReference type="GO" id="GO:0009097">
    <property type="term" value="P:isoleucine biosynthetic process"/>
    <property type="evidence" value="ECO:0007669"/>
    <property type="project" value="TreeGrafter"/>
</dbReference>
<dbReference type="Gene3D" id="3.40.50.1100">
    <property type="match status" value="2"/>
</dbReference>
<dbReference type="InterPro" id="IPR050147">
    <property type="entry name" value="Ser/Thr_Dehydratase"/>
</dbReference>
<evidence type="ECO:0000313" key="6">
    <source>
        <dbReference type="Proteomes" id="UP000440096"/>
    </source>
</evidence>
<proteinExistence type="predicted"/>
<dbReference type="Proteomes" id="UP000440096">
    <property type="component" value="Unassembled WGS sequence"/>
</dbReference>
<dbReference type="InterPro" id="IPR001926">
    <property type="entry name" value="TrpB-like_PALP"/>
</dbReference>
<dbReference type="GO" id="GO:0003941">
    <property type="term" value="F:L-serine ammonia-lyase activity"/>
    <property type="evidence" value="ECO:0007669"/>
    <property type="project" value="TreeGrafter"/>
</dbReference>
<evidence type="ECO:0000259" key="4">
    <source>
        <dbReference type="Pfam" id="PF00291"/>
    </source>
</evidence>
<dbReference type="PANTHER" id="PTHR48078:SF6">
    <property type="entry name" value="L-THREONINE DEHYDRATASE CATABOLIC TDCB"/>
    <property type="match status" value="1"/>
</dbReference>
<comment type="caution">
    <text evidence="5">The sequence shown here is derived from an EMBL/GenBank/DDBJ whole genome shotgun (WGS) entry which is preliminary data.</text>
</comment>
<evidence type="ECO:0000256" key="2">
    <source>
        <dbReference type="ARBA" id="ARBA00022898"/>
    </source>
</evidence>
<feature type="domain" description="Tryptophan synthase beta chain-like PALP" evidence="4">
    <location>
        <begin position="24"/>
        <end position="303"/>
    </location>
</feature>
<dbReference type="OrthoDB" id="4408011at2"/>
<dbReference type="InterPro" id="IPR036052">
    <property type="entry name" value="TrpB-like_PALP_sf"/>
</dbReference>
<organism evidence="5 6">
    <name type="scientific">Amycolatopsis pithecellobii</name>
    <dbReference type="NCBI Taxonomy" id="664692"/>
    <lineage>
        <taxon>Bacteria</taxon>
        <taxon>Bacillati</taxon>
        <taxon>Actinomycetota</taxon>
        <taxon>Actinomycetes</taxon>
        <taxon>Pseudonocardiales</taxon>
        <taxon>Pseudonocardiaceae</taxon>
        <taxon>Amycolatopsis</taxon>
    </lineage>
</organism>
<dbReference type="GO" id="GO:0006567">
    <property type="term" value="P:L-threonine catabolic process"/>
    <property type="evidence" value="ECO:0007669"/>
    <property type="project" value="TreeGrafter"/>
</dbReference>
<dbReference type="EMBL" id="WMBA01000042">
    <property type="protein sequence ID" value="MTD57015.1"/>
    <property type="molecule type" value="Genomic_DNA"/>
</dbReference>
<evidence type="ECO:0000256" key="3">
    <source>
        <dbReference type="ARBA" id="ARBA00023239"/>
    </source>
</evidence>
<dbReference type="GO" id="GO:0006565">
    <property type="term" value="P:L-serine catabolic process"/>
    <property type="evidence" value="ECO:0007669"/>
    <property type="project" value="TreeGrafter"/>
</dbReference>
<dbReference type="AlphaFoldDB" id="A0A6N7YVC2"/>
<accession>A0A6N7YVC2</accession>
<evidence type="ECO:0000256" key="1">
    <source>
        <dbReference type="ARBA" id="ARBA00001933"/>
    </source>
</evidence>
<comment type="cofactor">
    <cofactor evidence="1">
        <name>pyridoxal 5'-phosphate</name>
        <dbReference type="ChEBI" id="CHEBI:597326"/>
    </cofactor>
</comment>
<dbReference type="RefSeq" id="WP_154759156.1">
    <property type="nucleotide sequence ID" value="NZ_WMBA01000042.1"/>
</dbReference>